<dbReference type="PANTHER" id="PTHR13696">
    <property type="entry name" value="P-LOOP CONTAINING NUCLEOSIDE TRIPHOSPHATE HYDROLASE"/>
    <property type="match status" value="1"/>
</dbReference>
<keyword evidence="1" id="KW-0472">Membrane</keyword>
<evidence type="ECO:0000313" key="4">
    <source>
        <dbReference type="Proteomes" id="UP001597296"/>
    </source>
</evidence>
<keyword evidence="1" id="KW-1133">Transmembrane helix</keyword>
<organism evidence="3 4">
    <name type="scientific">Phaeospirillum tilakii</name>
    <dbReference type="NCBI Taxonomy" id="741673"/>
    <lineage>
        <taxon>Bacteria</taxon>
        <taxon>Pseudomonadati</taxon>
        <taxon>Pseudomonadota</taxon>
        <taxon>Alphaproteobacteria</taxon>
        <taxon>Rhodospirillales</taxon>
        <taxon>Rhodospirillaceae</taxon>
        <taxon>Phaeospirillum</taxon>
    </lineage>
</organism>
<evidence type="ECO:0000313" key="3">
    <source>
        <dbReference type="EMBL" id="MFD2233366.1"/>
    </source>
</evidence>
<name>A0ABW5C9G5_9PROT</name>
<sequence>MTKPYVVAVFNQKGGISKTTTSTNLAVCLAAYGKSVVVIDLDSQADSTKSLGVDSKLRQGVFDLFINRIPVGEVIQPTPFEGVRVIPSTYNLAGIELKLSELQNSQRTLSAILATAELDCDYVVIDCPPALGILPLNALAAANAVIIPVTATPYANDGLLRTLPSIKYVQEGLNKGLLLQGVLFTIHDRDKTARRIADLIRARLGGTVYRSQIPRDTMVIEAATAALPVCIYAPRSAAGLAHLDFTAEFLHRHATTAAKSAEMLSLPASREAALDRLLAWRDKVAAAAAPAAGVRDRKDRLDRLLYGDRSRLERWHLALIHFFIDNRLGLALLVLAMLASAAILVGAGLQGLRHLWDGASIGAF</sequence>
<dbReference type="PANTHER" id="PTHR13696:SF52">
    <property type="entry name" value="PARA FAMILY PROTEIN CT_582"/>
    <property type="match status" value="1"/>
</dbReference>
<evidence type="ECO:0000256" key="1">
    <source>
        <dbReference type="SAM" id="Phobius"/>
    </source>
</evidence>
<gene>
    <name evidence="3" type="ORF">ACFSNB_06085</name>
</gene>
<dbReference type="CDD" id="cd02042">
    <property type="entry name" value="ParAB_family"/>
    <property type="match status" value="1"/>
</dbReference>
<evidence type="ECO:0000259" key="2">
    <source>
        <dbReference type="Pfam" id="PF13614"/>
    </source>
</evidence>
<accession>A0ABW5C9G5</accession>
<comment type="caution">
    <text evidence="3">The sequence shown here is derived from an EMBL/GenBank/DDBJ whole genome shotgun (WGS) entry which is preliminary data.</text>
</comment>
<proteinExistence type="predicted"/>
<dbReference type="EMBL" id="JBHUIY010000008">
    <property type="protein sequence ID" value="MFD2233366.1"/>
    <property type="molecule type" value="Genomic_DNA"/>
</dbReference>
<dbReference type="InterPro" id="IPR025669">
    <property type="entry name" value="AAA_dom"/>
</dbReference>
<feature type="domain" description="AAA" evidence="2">
    <location>
        <begin position="6"/>
        <end position="177"/>
    </location>
</feature>
<dbReference type="InterPro" id="IPR027417">
    <property type="entry name" value="P-loop_NTPase"/>
</dbReference>
<dbReference type="Pfam" id="PF13614">
    <property type="entry name" value="AAA_31"/>
    <property type="match status" value="1"/>
</dbReference>
<reference evidence="4" key="1">
    <citation type="journal article" date="2019" name="Int. J. Syst. Evol. Microbiol.">
        <title>The Global Catalogue of Microorganisms (GCM) 10K type strain sequencing project: providing services to taxonomists for standard genome sequencing and annotation.</title>
        <authorList>
            <consortium name="The Broad Institute Genomics Platform"/>
            <consortium name="The Broad Institute Genome Sequencing Center for Infectious Disease"/>
            <person name="Wu L."/>
            <person name="Ma J."/>
        </authorList>
    </citation>
    <scope>NUCLEOTIDE SEQUENCE [LARGE SCALE GENOMIC DNA]</scope>
    <source>
        <strain evidence="4">KCTC 15012</strain>
    </source>
</reference>
<protein>
    <submittedName>
        <fullName evidence="3">ParA family protein</fullName>
    </submittedName>
</protein>
<dbReference type="InterPro" id="IPR050678">
    <property type="entry name" value="DNA_Partitioning_ATPase"/>
</dbReference>
<keyword evidence="4" id="KW-1185">Reference proteome</keyword>
<keyword evidence="1" id="KW-0812">Transmembrane</keyword>
<dbReference type="Proteomes" id="UP001597296">
    <property type="component" value="Unassembled WGS sequence"/>
</dbReference>
<feature type="transmembrane region" description="Helical" evidence="1">
    <location>
        <begin position="328"/>
        <end position="349"/>
    </location>
</feature>
<dbReference type="RefSeq" id="WP_377315143.1">
    <property type="nucleotide sequence ID" value="NZ_JBHUIY010000008.1"/>
</dbReference>
<dbReference type="SUPFAM" id="SSF52540">
    <property type="entry name" value="P-loop containing nucleoside triphosphate hydrolases"/>
    <property type="match status" value="1"/>
</dbReference>
<dbReference type="Gene3D" id="3.40.50.300">
    <property type="entry name" value="P-loop containing nucleotide triphosphate hydrolases"/>
    <property type="match status" value="1"/>
</dbReference>